<dbReference type="Pfam" id="PF00132">
    <property type="entry name" value="Hexapep"/>
    <property type="match status" value="1"/>
</dbReference>
<dbReference type="EMBL" id="CP034235">
    <property type="protein sequence ID" value="QGQ96855.1"/>
    <property type="molecule type" value="Genomic_DNA"/>
</dbReference>
<dbReference type="KEGG" id="ppsc:EHS13_19190"/>
<dbReference type="PANTHER" id="PTHR13061">
    <property type="entry name" value="DYNACTIN SUBUNIT P25"/>
    <property type="match status" value="1"/>
</dbReference>
<proteinExistence type="predicted"/>
<name>A0A6B8RMT5_9BACL</name>
<dbReference type="SUPFAM" id="SSF51161">
    <property type="entry name" value="Trimeric LpxA-like enzymes"/>
    <property type="match status" value="1"/>
</dbReference>
<dbReference type="AlphaFoldDB" id="A0A6B8RMT5"/>
<dbReference type="InterPro" id="IPR011004">
    <property type="entry name" value="Trimer_LpxA-like_sf"/>
</dbReference>
<reference evidence="2" key="1">
    <citation type="submission" date="2018-11" db="EMBL/GenBank/DDBJ databases">
        <title>Complete genome sequence of Paenibacillus sp. ML311-T8.</title>
        <authorList>
            <person name="Nam Y.-D."/>
            <person name="Kang J."/>
            <person name="Chung W.-H."/>
            <person name="Park Y.S."/>
        </authorList>
    </citation>
    <scope>NUCLEOTIDE SEQUENCE [LARGE SCALE GENOMIC DNA]</scope>
    <source>
        <strain evidence="2">ML311-T8</strain>
    </source>
</reference>
<accession>A0A6B8RMT5</accession>
<dbReference type="InterPro" id="IPR047324">
    <property type="entry name" value="LbH_gamma_CA-like"/>
</dbReference>
<protein>
    <submittedName>
        <fullName evidence="1">Gamma carbonic anhydrase family protein</fullName>
    </submittedName>
</protein>
<dbReference type="InterPro" id="IPR050484">
    <property type="entry name" value="Transf_Hexapept/Carb_Anhydrase"/>
</dbReference>
<dbReference type="InterPro" id="IPR001451">
    <property type="entry name" value="Hexapep"/>
</dbReference>
<dbReference type="Gene3D" id="2.160.10.10">
    <property type="entry name" value="Hexapeptide repeat proteins"/>
    <property type="match status" value="1"/>
</dbReference>
<sequence>MQISYKGIYPTIEKDVFLAEGTQIIGDVTIHQDASIWYNTVLRGDLAPIYIGHKTNIQDGCVGHVNTNQPLWVDDEVSVGHGAIIHGCSIAKGSLIGMGAIVLNGADIGEYALIGAGSIVTENYRIPPFTLSFGSPARVIRELTEQDLLRMKKTMESYVIKGLEYRQELTNNEI</sequence>
<gene>
    <name evidence="1" type="ORF">EHS13_19190</name>
</gene>
<dbReference type="PANTHER" id="PTHR13061:SF29">
    <property type="entry name" value="GAMMA CARBONIC ANHYDRASE-LIKE 1, MITOCHONDRIAL-RELATED"/>
    <property type="match status" value="1"/>
</dbReference>
<dbReference type="Proteomes" id="UP000426246">
    <property type="component" value="Chromosome"/>
</dbReference>
<keyword evidence="2" id="KW-1185">Reference proteome</keyword>
<evidence type="ECO:0000313" key="2">
    <source>
        <dbReference type="Proteomes" id="UP000426246"/>
    </source>
</evidence>
<dbReference type="OrthoDB" id="9803036at2"/>
<evidence type="ECO:0000313" key="1">
    <source>
        <dbReference type="EMBL" id="QGQ96855.1"/>
    </source>
</evidence>
<organism evidence="1 2">
    <name type="scientific">Paenibacillus psychroresistens</name>
    <dbReference type="NCBI Taxonomy" id="1778678"/>
    <lineage>
        <taxon>Bacteria</taxon>
        <taxon>Bacillati</taxon>
        <taxon>Bacillota</taxon>
        <taxon>Bacilli</taxon>
        <taxon>Bacillales</taxon>
        <taxon>Paenibacillaceae</taxon>
        <taxon>Paenibacillus</taxon>
    </lineage>
</organism>
<dbReference type="CDD" id="cd04645">
    <property type="entry name" value="LbH_gamma_CA_like"/>
    <property type="match status" value="1"/>
</dbReference>
<dbReference type="RefSeq" id="WP_155701945.1">
    <property type="nucleotide sequence ID" value="NZ_CP034235.1"/>
</dbReference>